<evidence type="ECO:0000313" key="4">
    <source>
        <dbReference type="Proteomes" id="UP000198923"/>
    </source>
</evidence>
<dbReference type="InterPro" id="IPR023809">
    <property type="entry name" value="Thiopep_bacteriocin_synth_dom"/>
</dbReference>
<accession>A0A1G7WTK0</accession>
<evidence type="ECO:0000259" key="2">
    <source>
        <dbReference type="Pfam" id="PF14028"/>
    </source>
</evidence>
<feature type="domain" description="Lantibiotic dehydratase N-terminal" evidence="1">
    <location>
        <begin position="52"/>
        <end position="686"/>
    </location>
</feature>
<dbReference type="AlphaFoldDB" id="A0A1G7WTK0"/>
<dbReference type="OrthoDB" id="1273722at2"/>
<evidence type="ECO:0000313" key="3">
    <source>
        <dbReference type="EMBL" id="SDG75258.1"/>
    </source>
</evidence>
<dbReference type="EMBL" id="FNCN01000007">
    <property type="protein sequence ID" value="SDG75258.1"/>
    <property type="molecule type" value="Genomic_DNA"/>
</dbReference>
<name>A0A1G7WTK0_9ACTN</name>
<proteinExistence type="predicted"/>
<dbReference type="RefSeq" id="WP_093170084.1">
    <property type="nucleotide sequence ID" value="NZ_FNCN01000007.1"/>
</dbReference>
<sequence length="1019" mass="111284">MPSHRWYAPVDAAMLRAATVADAFVPPSPWPNVDQDASREEMCQWIAKVWSDTQIADAVRIASPSLADRIDGICAGGRPPRAQSRRALLALACYLLRMRGRSTPFGLFAGVTSLRWDQDPIARWEPDRHWIRTRAHSVWLSAVISELETHPELARRLPLVLNDLAFERAGRLVIPWQPHATDPARPPAGEISPSITSAVRLVIDHAHTHLTTDDLTGKISAELNAPSDAVEELLRHLIAAGVLITSLRPPSTCRDCLAHLRDRLAEADAVSIPDLQPLLCDLEQIAAQLAEGRIETGVRMRELAAVEHPVTVDLRVGATVVLPLQIADEAAAAASALARLTPHPSGDPGWRVYHDAFLSRFGVNAIVPVTELVDPVTGLGYPDHFAAPAVDLPRELTARDARLLALAQQAGLDGAREVELDDAFIDGLHDDAVSLRIPPHLELFTQLWAPDTTAVRSGDFRLVISGVARTGTALSGRFIDLLPEADQRHRRTVYTGLPTVVEGAVAAQLSFPPVHAHLENVARAPQLLPSLVTLAEHRMGATARFPLEDLAVTADSRGMYLISLSQGRVVEPMLANAAARHVMPSMARFLFEISRARIASSSPFAWGAARCLPFLPRITYGRTILSTARWSISPAALPRPDLSDAQWRKEFETLRHRLRLPDTVSIGDSDLRFRLNLDEPMDLAILRDCLDRAGATGHTTVVAEGSTPADHGWFDGRAHELVIPVASTRPAGPAPRATARSAGPVIIRRGHGLLPGSGHILLAKLYTDPSVFDTILVQHLPELLHQWLTPPSWWFVRYRDPHPHLRLRLHAGDQADAFTKVSAWATDLRNQGLIRSLVFDTHLPEVARYGDGEAQVAAERLFAADSMAVLAQLATLQQGRNVHALSLIAAGMADLVGGLSGGRTAGMEWLINYGDLGAGDRPDRDIVRQAVQLAEPGAIIDLRGGTVIADTWARRADAAADYSRYLADRQSEAAGTIRSLLHMHHIRFIGIDPASERTCHRLARAIALAWTSRHREVHP</sequence>
<evidence type="ECO:0000259" key="1">
    <source>
        <dbReference type="Pfam" id="PF04738"/>
    </source>
</evidence>
<dbReference type="NCBIfam" id="TIGR03891">
    <property type="entry name" value="thiopep_ocin"/>
    <property type="match status" value="1"/>
</dbReference>
<reference evidence="3 4" key="1">
    <citation type="submission" date="2016-10" db="EMBL/GenBank/DDBJ databases">
        <authorList>
            <person name="de Groot N.N."/>
        </authorList>
    </citation>
    <scope>NUCLEOTIDE SEQUENCE [LARGE SCALE GENOMIC DNA]</scope>
    <source>
        <strain evidence="3 4">CPCC 201354</strain>
    </source>
</reference>
<dbReference type="STRING" id="504805.SAMN05421505_107185"/>
<dbReference type="Pfam" id="PF04738">
    <property type="entry name" value="Lant_dehydr_N"/>
    <property type="match status" value="1"/>
</dbReference>
<protein>
    <submittedName>
        <fullName evidence="3">Thiopeptide-type bacteriocin biosynthesis domain-containing protein</fullName>
    </submittedName>
</protein>
<keyword evidence="4" id="KW-1185">Reference proteome</keyword>
<dbReference type="Pfam" id="PF14028">
    <property type="entry name" value="Lant_dehydr_C"/>
    <property type="match status" value="1"/>
</dbReference>
<dbReference type="InterPro" id="IPR006827">
    <property type="entry name" value="Lant_deHydtase_N"/>
</dbReference>
<gene>
    <name evidence="3" type="ORF">SAMN05421505_107185</name>
</gene>
<feature type="domain" description="Thiopeptide-type bacteriocin biosynthesis" evidence="2">
    <location>
        <begin position="763"/>
        <end position="1004"/>
    </location>
</feature>
<dbReference type="Proteomes" id="UP000198923">
    <property type="component" value="Unassembled WGS sequence"/>
</dbReference>
<organism evidence="3 4">
    <name type="scientific">Sinosporangium album</name>
    <dbReference type="NCBI Taxonomy" id="504805"/>
    <lineage>
        <taxon>Bacteria</taxon>
        <taxon>Bacillati</taxon>
        <taxon>Actinomycetota</taxon>
        <taxon>Actinomycetes</taxon>
        <taxon>Streptosporangiales</taxon>
        <taxon>Streptosporangiaceae</taxon>
        <taxon>Sinosporangium</taxon>
    </lineage>
</organism>